<dbReference type="InterPro" id="IPR011990">
    <property type="entry name" value="TPR-like_helical_dom_sf"/>
</dbReference>
<dbReference type="InterPro" id="IPR012944">
    <property type="entry name" value="SusD_RagB_dom"/>
</dbReference>
<dbReference type="Proteomes" id="UP000557307">
    <property type="component" value="Unassembled WGS sequence"/>
</dbReference>
<comment type="caution">
    <text evidence="9">The sequence shown here is derived from an EMBL/GenBank/DDBJ whole genome shotgun (WGS) entry which is preliminary data.</text>
</comment>
<dbReference type="Pfam" id="PF07980">
    <property type="entry name" value="SusD_RagB"/>
    <property type="match status" value="1"/>
</dbReference>
<evidence type="ECO:0000256" key="5">
    <source>
        <dbReference type="ARBA" id="ARBA00023237"/>
    </source>
</evidence>
<evidence type="ECO:0000256" key="2">
    <source>
        <dbReference type="ARBA" id="ARBA00006275"/>
    </source>
</evidence>
<keyword evidence="5" id="KW-0998">Cell outer membrane</keyword>
<dbReference type="Gene3D" id="1.25.40.390">
    <property type="match status" value="1"/>
</dbReference>
<dbReference type="RefSeq" id="WP_184175700.1">
    <property type="nucleotide sequence ID" value="NZ_JACHGF010000005.1"/>
</dbReference>
<evidence type="ECO:0000256" key="4">
    <source>
        <dbReference type="ARBA" id="ARBA00023136"/>
    </source>
</evidence>
<dbReference type="GO" id="GO:0009279">
    <property type="term" value="C:cell outer membrane"/>
    <property type="evidence" value="ECO:0007669"/>
    <property type="project" value="UniProtKB-SubCell"/>
</dbReference>
<dbReference type="Pfam" id="PF14322">
    <property type="entry name" value="SusD-like_3"/>
    <property type="match status" value="1"/>
</dbReference>
<evidence type="ECO:0000256" key="3">
    <source>
        <dbReference type="ARBA" id="ARBA00022729"/>
    </source>
</evidence>
<dbReference type="EMBL" id="JACHGF010000005">
    <property type="protein sequence ID" value="MBB5285497.1"/>
    <property type="molecule type" value="Genomic_DNA"/>
</dbReference>
<comment type="similarity">
    <text evidence="2">Belongs to the SusD family.</text>
</comment>
<proteinExistence type="inferred from homology"/>
<dbReference type="SUPFAM" id="SSF48452">
    <property type="entry name" value="TPR-like"/>
    <property type="match status" value="1"/>
</dbReference>
<dbReference type="InterPro" id="IPR033985">
    <property type="entry name" value="SusD-like_N"/>
</dbReference>
<gene>
    <name evidence="9" type="ORF">HNQ92_003654</name>
</gene>
<accession>A0A840TV25</accession>
<evidence type="ECO:0000313" key="10">
    <source>
        <dbReference type="Proteomes" id="UP000557307"/>
    </source>
</evidence>
<reference evidence="9 10" key="1">
    <citation type="submission" date="2020-08" db="EMBL/GenBank/DDBJ databases">
        <title>Genomic Encyclopedia of Type Strains, Phase IV (KMG-IV): sequencing the most valuable type-strain genomes for metagenomic binning, comparative biology and taxonomic classification.</title>
        <authorList>
            <person name="Goeker M."/>
        </authorList>
    </citation>
    <scope>NUCLEOTIDE SEQUENCE [LARGE SCALE GENOMIC DNA]</scope>
    <source>
        <strain evidence="9 10">DSM 105074</strain>
    </source>
</reference>
<feature type="domain" description="SusD-like N-terminal" evidence="8">
    <location>
        <begin position="21"/>
        <end position="218"/>
    </location>
</feature>
<feature type="signal peptide" evidence="6">
    <location>
        <begin position="1"/>
        <end position="18"/>
    </location>
</feature>
<keyword evidence="10" id="KW-1185">Reference proteome</keyword>
<sequence>MKKILYSTLLIVSVCLSACDKFLELTPESEYSVAGAYKTQNDFQQAIAGVYSTQQGLYSSNESWFRKIIARTDEISTGQLYLEGMDQFIDNATHPWVNQSWNSHYRLISLSNLILDKIDQGEFTDPTMHDYIKGEAYLFRAYSYWTLGWIFGGVPLLDKPLSIAETKKVKRATQDETFAFAVEDYKKAIALLPAEWTGANKGRVTKYAAEGMLARLHLFKAQFALAKPLLADIISSDKYALESNYRNVFNDGFDNGKERVWEVQFTGGLNGEGQTFTTGLLPEGFNDKALMPFSGYSTAMRVAPSHYNSYEKGDLRRDLSILKGWTSITGVKDTVSMFVIKYHPYTYVPKTQSDWANNLPILRYTDVKMMYAEVLNEEGYVAGGEAFTILNEVRKRAGLPAKTATELPTQVSFREALRKERRSEFAFEGLRWLDLVRWKIAEETMNQFLALPLEGGGIYSMKPTNTLFAIPFEEISRYGDESVLWQNPGY</sequence>
<dbReference type="CDD" id="cd08977">
    <property type="entry name" value="SusD"/>
    <property type="match status" value="1"/>
</dbReference>
<evidence type="ECO:0000256" key="1">
    <source>
        <dbReference type="ARBA" id="ARBA00004442"/>
    </source>
</evidence>
<dbReference type="AlphaFoldDB" id="A0A840TV25"/>
<protein>
    <submittedName>
        <fullName evidence="9">Tetratricopeptide (TPR) repeat protein</fullName>
    </submittedName>
</protein>
<organism evidence="9 10">
    <name type="scientific">Rhabdobacter roseus</name>
    <dbReference type="NCBI Taxonomy" id="1655419"/>
    <lineage>
        <taxon>Bacteria</taxon>
        <taxon>Pseudomonadati</taxon>
        <taxon>Bacteroidota</taxon>
        <taxon>Cytophagia</taxon>
        <taxon>Cytophagales</taxon>
        <taxon>Cytophagaceae</taxon>
        <taxon>Rhabdobacter</taxon>
    </lineage>
</organism>
<comment type="subcellular location">
    <subcellularLocation>
        <location evidence="1">Cell outer membrane</location>
    </subcellularLocation>
</comment>
<name>A0A840TV25_9BACT</name>
<feature type="chain" id="PRO_5032953926" evidence="6">
    <location>
        <begin position="19"/>
        <end position="490"/>
    </location>
</feature>
<feature type="domain" description="RagB/SusD" evidence="7">
    <location>
        <begin position="355"/>
        <end position="490"/>
    </location>
</feature>
<evidence type="ECO:0000259" key="7">
    <source>
        <dbReference type="Pfam" id="PF07980"/>
    </source>
</evidence>
<evidence type="ECO:0000259" key="8">
    <source>
        <dbReference type="Pfam" id="PF14322"/>
    </source>
</evidence>
<keyword evidence="4" id="KW-0472">Membrane</keyword>
<evidence type="ECO:0000313" key="9">
    <source>
        <dbReference type="EMBL" id="MBB5285497.1"/>
    </source>
</evidence>
<evidence type="ECO:0000256" key="6">
    <source>
        <dbReference type="SAM" id="SignalP"/>
    </source>
</evidence>
<keyword evidence="3 6" id="KW-0732">Signal</keyword>